<sequence length="701" mass="79098">MTLIDGWKKRKKGTPAESGRLEMKRIAGYVLMCLLFFLVLFFTLLASLQPPKYDLRVGQAAPEEVLSPKLIVDQHRTQQLRSEAMSRVEPVYRLDQGIYPEVKRDIDSLFDLVFEVREMEEVTPEEIVAELQDNMLGITGYQLLVLAETPVERLQNLQNYLYEIIAQRMNQGIKVADLQWEKGQIREYVGTLTEFEENLRETAVTIINSTIRPNEFLNVEATENARQEAEESIEPVVIRRGEAILRQGDRVTADRLALMRELGLVEGEYQPNYLLYAGITLVVLLVMLLFVGYLWQFHPVLLHQLDKLLLIVLIITLISLMTRPIFILSPYLIPTAAGAMLLSLLVDPRLALMANTMITLLVGLSTGNNVLMIMMGLVGGTAGVLSMMNTQQRGNIFISGVIIGAANVVMVAVFRLVGMHESVRLWMDLIYAFLNGILCAVLTIGSLPFWEYTFSILTPLKLIELSNPSHPLLKRLLMEAPGTYHHSIVVGNLAESAVNAVGGDGLLVRTGAFYHDIGKLKRPFFFKENQYMMENPHDKLAPSLSALIITGHVKEGLEIAVKHRLPVKIRAFIEEHHGTTLAAYFFHKAKSASSEPEKIDEHMYRYNGPIPQSRETAILMLADSVEAAVRSMENPTRDRIEQMVQKIIQGKLDDGQLEDSQLTLTELKEVRKTFTRILAGILHERIQYPEMDLKELKGKSP</sequence>
<dbReference type="InterPro" id="IPR003607">
    <property type="entry name" value="HD/PDEase_dom"/>
</dbReference>
<dbReference type="RefSeq" id="WP_343185090.1">
    <property type="nucleotide sequence ID" value="NZ_JBCITM010000003.1"/>
</dbReference>
<reference evidence="3 4" key="1">
    <citation type="submission" date="2024-04" db="EMBL/GenBank/DDBJ databases">
        <title>Genome sequencing and metabolic network reconstruction of aminoacids and betaine degradation by Anoxynatronum sibiricum.</title>
        <authorList>
            <person name="Detkova E.N."/>
            <person name="Boltjanskaja Y.V."/>
            <person name="Mardanov A.V."/>
            <person name="Kevbrin V."/>
        </authorList>
    </citation>
    <scope>NUCLEOTIDE SEQUENCE [LARGE SCALE GENOMIC DNA]</scope>
    <source>
        <strain evidence="3 4">Z-7981</strain>
    </source>
</reference>
<feature type="transmembrane region" description="Helical" evidence="1">
    <location>
        <begin position="396"/>
        <end position="417"/>
    </location>
</feature>
<dbReference type="Proteomes" id="UP001407405">
    <property type="component" value="Unassembled WGS sequence"/>
</dbReference>
<evidence type="ECO:0000259" key="2">
    <source>
        <dbReference type="SMART" id="SM00471"/>
    </source>
</evidence>
<comment type="caution">
    <text evidence="3">The sequence shown here is derived from an EMBL/GenBank/DDBJ whole genome shotgun (WGS) entry which is preliminary data.</text>
</comment>
<dbReference type="PANTHER" id="PTHR36442:SF1">
    <property type="entry name" value="CYCLIC-DI-AMP PHOSPHODIESTERASE PGPH"/>
    <property type="match status" value="1"/>
</dbReference>
<dbReference type="Gene3D" id="1.10.3210.10">
    <property type="entry name" value="Hypothetical protein af1432"/>
    <property type="match status" value="1"/>
</dbReference>
<feature type="transmembrane region" description="Helical" evidence="1">
    <location>
        <begin position="429"/>
        <end position="450"/>
    </location>
</feature>
<feature type="transmembrane region" description="Helical" evidence="1">
    <location>
        <begin position="370"/>
        <end position="390"/>
    </location>
</feature>
<organism evidence="3 4">
    <name type="scientific">Anoxynatronum sibiricum</name>
    <dbReference type="NCBI Taxonomy" id="210623"/>
    <lineage>
        <taxon>Bacteria</taxon>
        <taxon>Bacillati</taxon>
        <taxon>Bacillota</taxon>
        <taxon>Clostridia</taxon>
        <taxon>Eubacteriales</taxon>
        <taxon>Clostridiaceae</taxon>
        <taxon>Anoxynatronum</taxon>
    </lineage>
</organism>
<dbReference type="InterPro" id="IPR011624">
    <property type="entry name" value="Metal-dep_PHydrolase_7TM_extra"/>
</dbReference>
<dbReference type="InterPro" id="IPR011621">
    <property type="entry name" value="Metal-dep_PHydrolase_7TM_intra"/>
</dbReference>
<dbReference type="InterPro" id="IPR006675">
    <property type="entry name" value="HDIG_dom"/>
</dbReference>
<dbReference type="CDD" id="cd00077">
    <property type="entry name" value="HDc"/>
    <property type="match status" value="1"/>
</dbReference>
<evidence type="ECO:0000313" key="4">
    <source>
        <dbReference type="Proteomes" id="UP001407405"/>
    </source>
</evidence>
<feature type="domain" description="HD/PDEase" evidence="2">
    <location>
        <begin position="479"/>
        <end position="637"/>
    </location>
</feature>
<dbReference type="Pfam" id="PF07697">
    <property type="entry name" value="7TMR-HDED"/>
    <property type="match status" value="1"/>
</dbReference>
<feature type="transmembrane region" description="Helical" evidence="1">
    <location>
        <begin position="339"/>
        <end position="363"/>
    </location>
</feature>
<dbReference type="SUPFAM" id="SSF109604">
    <property type="entry name" value="HD-domain/PDEase-like"/>
    <property type="match status" value="1"/>
</dbReference>
<name>A0ABU9VRG7_9CLOT</name>
<dbReference type="Pfam" id="PF01966">
    <property type="entry name" value="HD"/>
    <property type="match status" value="1"/>
</dbReference>
<proteinExistence type="predicted"/>
<dbReference type="PANTHER" id="PTHR36442">
    <property type="entry name" value="CYCLIC-DI-AMP PHOSPHODIESTERASE PGPH"/>
    <property type="match status" value="1"/>
</dbReference>
<keyword evidence="1" id="KW-1133">Transmembrane helix</keyword>
<feature type="transmembrane region" description="Helical" evidence="1">
    <location>
        <begin position="273"/>
        <end position="296"/>
    </location>
</feature>
<dbReference type="Pfam" id="PF07698">
    <property type="entry name" value="7TM-7TMR_HD"/>
    <property type="match status" value="1"/>
</dbReference>
<dbReference type="SMART" id="SM00471">
    <property type="entry name" value="HDc"/>
    <property type="match status" value="1"/>
</dbReference>
<dbReference type="EMBL" id="JBCITM010000003">
    <property type="protein sequence ID" value="MEN1759762.1"/>
    <property type="molecule type" value="Genomic_DNA"/>
</dbReference>
<feature type="transmembrane region" description="Helical" evidence="1">
    <location>
        <begin position="308"/>
        <end position="333"/>
    </location>
</feature>
<feature type="transmembrane region" description="Helical" evidence="1">
    <location>
        <begin position="26"/>
        <end position="48"/>
    </location>
</feature>
<gene>
    <name evidence="3" type="ORF">AAIG11_04690</name>
</gene>
<dbReference type="InterPro" id="IPR006674">
    <property type="entry name" value="HD_domain"/>
</dbReference>
<evidence type="ECO:0000256" key="1">
    <source>
        <dbReference type="SAM" id="Phobius"/>
    </source>
</evidence>
<evidence type="ECO:0000313" key="3">
    <source>
        <dbReference type="EMBL" id="MEN1759762.1"/>
    </source>
</evidence>
<keyword evidence="1" id="KW-0812">Transmembrane</keyword>
<dbReference type="NCBIfam" id="TIGR00277">
    <property type="entry name" value="HDIG"/>
    <property type="match status" value="1"/>
</dbReference>
<protein>
    <submittedName>
        <fullName evidence="3">HDIG domain-containing metalloprotein</fullName>
    </submittedName>
</protein>
<keyword evidence="4" id="KW-1185">Reference proteome</keyword>
<dbReference type="InterPro" id="IPR052722">
    <property type="entry name" value="PgpH_phosphodiesterase"/>
</dbReference>
<keyword evidence="1" id="KW-0472">Membrane</keyword>
<accession>A0ABU9VRG7</accession>